<dbReference type="Gene3D" id="3.10.129.10">
    <property type="entry name" value="Hotdog Thioesterase"/>
    <property type="match status" value="1"/>
</dbReference>
<sequence>MDVQDKRAIVEAEPGDELGNSEWVVVTQAMIDHFSHATLDDDPMHADPQWAAEKGPFGKTVAYGFLTMSLLTHMLHSAMNDGPARDPERTGYFLNFGFNRMRLITPVPVDSRVRGKFRLADRTRDRAGRTRLAIAVEIEIEGEERPALAGTWLAVWVPPSHG</sequence>
<dbReference type="PANTHER" id="PTHR42993:SF1">
    <property type="entry name" value="MAOC-LIKE DEHYDRATASE DOMAIN-CONTAINING PROTEIN"/>
    <property type="match status" value="1"/>
</dbReference>
<evidence type="ECO:0000313" key="3">
    <source>
        <dbReference type="Proteomes" id="UP001596977"/>
    </source>
</evidence>
<reference evidence="3" key="1">
    <citation type="journal article" date="2019" name="Int. J. Syst. Evol. Microbiol.">
        <title>The Global Catalogue of Microorganisms (GCM) 10K type strain sequencing project: providing services to taxonomists for standard genome sequencing and annotation.</title>
        <authorList>
            <consortium name="The Broad Institute Genomics Platform"/>
            <consortium name="The Broad Institute Genome Sequencing Center for Infectious Disease"/>
            <person name="Wu L."/>
            <person name="Ma J."/>
        </authorList>
    </citation>
    <scope>NUCLEOTIDE SEQUENCE [LARGE SCALE GENOMIC DNA]</scope>
    <source>
        <strain evidence="3">CCUG 62982</strain>
    </source>
</reference>
<dbReference type="Pfam" id="PF01575">
    <property type="entry name" value="MaoC_dehydratas"/>
    <property type="match status" value="1"/>
</dbReference>
<organism evidence="2 3">
    <name type="scientific">Sphingomonas canadensis</name>
    <dbReference type="NCBI Taxonomy" id="1219257"/>
    <lineage>
        <taxon>Bacteria</taxon>
        <taxon>Pseudomonadati</taxon>
        <taxon>Pseudomonadota</taxon>
        <taxon>Alphaproteobacteria</taxon>
        <taxon>Sphingomonadales</taxon>
        <taxon>Sphingomonadaceae</taxon>
        <taxon>Sphingomonas</taxon>
    </lineage>
</organism>
<keyword evidence="3" id="KW-1185">Reference proteome</keyword>
<name>A0ABW3H4Y6_9SPHN</name>
<dbReference type="InterPro" id="IPR002539">
    <property type="entry name" value="MaoC-like_dom"/>
</dbReference>
<feature type="domain" description="MaoC-like" evidence="1">
    <location>
        <begin position="12"/>
        <end position="123"/>
    </location>
</feature>
<gene>
    <name evidence="2" type="ORF">ACFQ1E_03540</name>
</gene>
<proteinExistence type="predicted"/>
<dbReference type="SUPFAM" id="SSF54637">
    <property type="entry name" value="Thioesterase/thiol ester dehydrase-isomerase"/>
    <property type="match status" value="1"/>
</dbReference>
<dbReference type="PANTHER" id="PTHR42993">
    <property type="entry name" value="MAOC-LIKE DEHYDRATASE DOMAIN-CONTAINING PROTEIN"/>
    <property type="match status" value="1"/>
</dbReference>
<dbReference type="RefSeq" id="WP_264942354.1">
    <property type="nucleotide sequence ID" value="NZ_JAPDRA010000001.1"/>
</dbReference>
<protein>
    <submittedName>
        <fullName evidence="2">MaoC family dehydratase</fullName>
    </submittedName>
</protein>
<dbReference type="InterPro" id="IPR029069">
    <property type="entry name" value="HotDog_dom_sf"/>
</dbReference>
<evidence type="ECO:0000259" key="1">
    <source>
        <dbReference type="Pfam" id="PF01575"/>
    </source>
</evidence>
<dbReference type="CDD" id="cd03450">
    <property type="entry name" value="NodN"/>
    <property type="match status" value="1"/>
</dbReference>
<dbReference type="Proteomes" id="UP001596977">
    <property type="component" value="Unassembled WGS sequence"/>
</dbReference>
<accession>A0ABW3H4Y6</accession>
<comment type="caution">
    <text evidence="2">The sequence shown here is derived from an EMBL/GenBank/DDBJ whole genome shotgun (WGS) entry which is preliminary data.</text>
</comment>
<dbReference type="EMBL" id="JBHTJG010000001">
    <property type="protein sequence ID" value="MFD0945405.1"/>
    <property type="molecule type" value="Genomic_DNA"/>
</dbReference>
<evidence type="ECO:0000313" key="2">
    <source>
        <dbReference type="EMBL" id="MFD0945405.1"/>
    </source>
</evidence>
<dbReference type="InterPro" id="IPR039375">
    <property type="entry name" value="NodN-like"/>
</dbReference>